<dbReference type="SMART" id="SM00354">
    <property type="entry name" value="HTH_LACI"/>
    <property type="match status" value="1"/>
</dbReference>
<dbReference type="Proteomes" id="UP000535437">
    <property type="component" value="Unassembled WGS sequence"/>
</dbReference>
<dbReference type="Pfam" id="PF00356">
    <property type="entry name" value="LacI"/>
    <property type="match status" value="1"/>
</dbReference>
<dbReference type="PROSITE" id="PS00356">
    <property type="entry name" value="HTH_LACI_1"/>
    <property type="match status" value="1"/>
</dbReference>
<protein>
    <submittedName>
        <fullName evidence="5">DNA-binding LacI/PurR family transcriptional regulator</fullName>
    </submittedName>
</protein>
<dbReference type="RefSeq" id="WP_179541319.1">
    <property type="nucleotide sequence ID" value="NZ_BAAALL010000002.1"/>
</dbReference>
<reference evidence="5 6" key="1">
    <citation type="submission" date="2020-07" db="EMBL/GenBank/DDBJ databases">
        <title>Sequencing the genomes of 1000 actinobacteria strains.</title>
        <authorList>
            <person name="Klenk H.-P."/>
        </authorList>
    </citation>
    <scope>NUCLEOTIDE SEQUENCE [LARGE SCALE GENOMIC DNA]</scope>
    <source>
        <strain evidence="5 6">DSM 15475</strain>
    </source>
</reference>
<dbReference type="InterPro" id="IPR028082">
    <property type="entry name" value="Peripla_BP_I"/>
</dbReference>
<keyword evidence="6" id="KW-1185">Reference proteome</keyword>
<evidence type="ECO:0000256" key="1">
    <source>
        <dbReference type="ARBA" id="ARBA00023015"/>
    </source>
</evidence>
<dbReference type="EMBL" id="JACCFY010000001">
    <property type="protein sequence ID" value="NYJ77898.1"/>
    <property type="molecule type" value="Genomic_DNA"/>
</dbReference>
<dbReference type="GO" id="GO:0003700">
    <property type="term" value="F:DNA-binding transcription factor activity"/>
    <property type="evidence" value="ECO:0007669"/>
    <property type="project" value="TreeGrafter"/>
</dbReference>
<organism evidence="5 6">
    <name type="scientific">Nesterenkonia xinjiangensis</name>
    <dbReference type="NCBI Taxonomy" id="225327"/>
    <lineage>
        <taxon>Bacteria</taxon>
        <taxon>Bacillati</taxon>
        <taxon>Actinomycetota</taxon>
        <taxon>Actinomycetes</taxon>
        <taxon>Micrococcales</taxon>
        <taxon>Micrococcaceae</taxon>
        <taxon>Nesterenkonia</taxon>
    </lineage>
</organism>
<dbReference type="Pfam" id="PF13377">
    <property type="entry name" value="Peripla_BP_3"/>
    <property type="match status" value="1"/>
</dbReference>
<gene>
    <name evidence="5" type="ORF">HNR09_001309</name>
</gene>
<dbReference type="PANTHER" id="PTHR30146">
    <property type="entry name" value="LACI-RELATED TRANSCRIPTIONAL REPRESSOR"/>
    <property type="match status" value="1"/>
</dbReference>
<evidence type="ECO:0000313" key="5">
    <source>
        <dbReference type="EMBL" id="NYJ77898.1"/>
    </source>
</evidence>
<dbReference type="InterPro" id="IPR046335">
    <property type="entry name" value="LacI/GalR-like_sensor"/>
</dbReference>
<dbReference type="CDD" id="cd06267">
    <property type="entry name" value="PBP1_LacI_sugar_binding-like"/>
    <property type="match status" value="1"/>
</dbReference>
<dbReference type="Gene3D" id="3.40.50.2300">
    <property type="match status" value="2"/>
</dbReference>
<sequence length="367" mass="39304">MPTELWGSPTVEDVARVAGVSKSTVSRALLGRDRVSEATQQKVRAAAARLGYVPNVLAAELANHTSSTVGLLLRDASNPAYGLMFTRLHEEARAAGLRVLSSTIRPGPGDRAAEEISTLHWMMGLKVSGLIVATGGVASEELRPFHAQIPIIRAGRPEPTGQVHAVSYDERLAARALTDHVLVHGHRQVAVLTPPEEISYPEHVRATSMTEFLRAHGATVTVIPVDRLERGLTRTVQLVGDRDVSAVMCPSDIRQLEVIRVLDDAGFSVPEDASVTGCDGIMPGLDVMGLTSYRIGVEVLAERVIANLSRLLEAGGWSAGIEPRRALDARDTSGAQDMRSLYATEKVHELIPGALIPGRTVAAPLSR</sequence>
<proteinExistence type="predicted"/>
<dbReference type="InterPro" id="IPR010982">
    <property type="entry name" value="Lambda_DNA-bd_dom_sf"/>
</dbReference>
<dbReference type="CDD" id="cd01392">
    <property type="entry name" value="HTH_LacI"/>
    <property type="match status" value="1"/>
</dbReference>
<keyword evidence="1" id="KW-0805">Transcription regulation</keyword>
<accession>A0A7Z0K9K7</accession>
<dbReference type="AlphaFoldDB" id="A0A7Z0K9K7"/>
<dbReference type="PANTHER" id="PTHR30146:SF138">
    <property type="entry name" value="TRANSCRIPTIONAL REGULATORY PROTEIN"/>
    <property type="match status" value="1"/>
</dbReference>
<evidence type="ECO:0000256" key="2">
    <source>
        <dbReference type="ARBA" id="ARBA00023125"/>
    </source>
</evidence>
<feature type="domain" description="HTH lacI-type" evidence="4">
    <location>
        <begin position="9"/>
        <end position="63"/>
    </location>
</feature>
<dbReference type="GO" id="GO:0000976">
    <property type="term" value="F:transcription cis-regulatory region binding"/>
    <property type="evidence" value="ECO:0007669"/>
    <property type="project" value="TreeGrafter"/>
</dbReference>
<name>A0A7Z0K9K7_9MICC</name>
<dbReference type="SUPFAM" id="SSF47413">
    <property type="entry name" value="lambda repressor-like DNA-binding domains"/>
    <property type="match status" value="1"/>
</dbReference>
<dbReference type="PROSITE" id="PS50932">
    <property type="entry name" value="HTH_LACI_2"/>
    <property type="match status" value="1"/>
</dbReference>
<keyword evidence="3" id="KW-0804">Transcription</keyword>
<keyword evidence="2 5" id="KW-0238">DNA-binding</keyword>
<comment type="caution">
    <text evidence="5">The sequence shown here is derived from an EMBL/GenBank/DDBJ whole genome shotgun (WGS) entry which is preliminary data.</text>
</comment>
<evidence type="ECO:0000256" key="3">
    <source>
        <dbReference type="ARBA" id="ARBA00023163"/>
    </source>
</evidence>
<evidence type="ECO:0000259" key="4">
    <source>
        <dbReference type="PROSITE" id="PS50932"/>
    </source>
</evidence>
<evidence type="ECO:0000313" key="6">
    <source>
        <dbReference type="Proteomes" id="UP000535437"/>
    </source>
</evidence>
<dbReference type="Gene3D" id="1.10.260.40">
    <property type="entry name" value="lambda repressor-like DNA-binding domains"/>
    <property type="match status" value="1"/>
</dbReference>
<dbReference type="InterPro" id="IPR000843">
    <property type="entry name" value="HTH_LacI"/>
</dbReference>
<dbReference type="SUPFAM" id="SSF53822">
    <property type="entry name" value="Periplasmic binding protein-like I"/>
    <property type="match status" value="1"/>
</dbReference>